<protein>
    <submittedName>
        <fullName evidence="1">Nuclease</fullName>
    </submittedName>
</protein>
<dbReference type="SUPFAM" id="SSF50199">
    <property type="entry name" value="Staphylococcal nuclease"/>
    <property type="match status" value="1"/>
</dbReference>
<comment type="caution">
    <text evidence="1">The sequence shown here is derived from an EMBL/GenBank/DDBJ whole genome shotgun (WGS) entry which is preliminary data.</text>
</comment>
<dbReference type="EMBL" id="JAQOSK010000023">
    <property type="protein sequence ID" value="MDC2960494.1"/>
    <property type="molecule type" value="Genomic_DNA"/>
</dbReference>
<dbReference type="RefSeq" id="WP_272178636.1">
    <property type="nucleotide sequence ID" value="NZ_JAQOSK010000023.1"/>
</dbReference>
<name>A0ABT5G6S7_9ACTN</name>
<evidence type="ECO:0000313" key="1">
    <source>
        <dbReference type="EMBL" id="MDC2960494.1"/>
    </source>
</evidence>
<dbReference type="Proteomes" id="UP001221328">
    <property type="component" value="Unassembled WGS sequence"/>
</dbReference>
<evidence type="ECO:0000313" key="2">
    <source>
        <dbReference type="Proteomes" id="UP001221328"/>
    </source>
</evidence>
<proteinExistence type="predicted"/>
<keyword evidence="2" id="KW-1185">Reference proteome</keyword>
<dbReference type="Gene3D" id="2.40.50.90">
    <property type="match status" value="1"/>
</dbReference>
<sequence>MTMLQINGSFQITGTQPDGDTIHFTPNDPTEWALVGSGGRAVKHDVLGRATLRLDAIDALETHYGPSRVHQPLHFAHAARDELQSWLGFTNVQQGPDETVTAATPDTVPGFILTNGADIHGRCVALVGRGVPEGPSGTDIDVGTDLLRTTVNHHLLATGLAYPTFYRSLFPSLRAELTAAVRQARTAPAQGLWPSDTTTTGAKVTALSSLTDDVVVLPKLFRRLVDYLQLDNGSLACFPAYLAGVQDRFTITSTGKRCTGLNNVVEVTNGQIVRLTQAPEDLVFEEA</sequence>
<reference evidence="1 2" key="1">
    <citation type="journal article" date="2015" name="Int. J. Syst. Evol. Microbiol.">
        <title>Streptomyces gilvifuscus sp. nov., an actinomycete that produces antibacterial compounds isolated from soil.</title>
        <authorList>
            <person name="Nguyen T.M."/>
            <person name="Kim J."/>
        </authorList>
    </citation>
    <scope>NUCLEOTIDE SEQUENCE [LARGE SCALE GENOMIC DNA]</scope>
    <source>
        <strain evidence="1 2">T113</strain>
    </source>
</reference>
<dbReference type="InterPro" id="IPR035437">
    <property type="entry name" value="SNase_OB-fold_sf"/>
</dbReference>
<accession>A0ABT5G6S7</accession>
<organism evidence="1 2">
    <name type="scientific">Streptomyces gilvifuscus</name>
    <dbReference type="NCBI Taxonomy" id="1550617"/>
    <lineage>
        <taxon>Bacteria</taxon>
        <taxon>Bacillati</taxon>
        <taxon>Actinomycetota</taxon>
        <taxon>Actinomycetes</taxon>
        <taxon>Kitasatosporales</taxon>
        <taxon>Streptomycetaceae</taxon>
        <taxon>Streptomyces</taxon>
    </lineage>
</organism>
<gene>
    <name evidence="1" type="ORF">PO587_39335</name>
</gene>